<reference evidence="2 3" key="1">
    <citation type="submission" date="2020-02" db="EMBL/GenBank/DDBJ databases">
        <authorList>
            <person name="Ma Q."/>
            <person name="Huang Y."/>
            <person name="Song X."/>
            <person name="Pei D."/>
        </authorList>
    </citation>
    <scope>NUCLEOTIDE SEQUENCE [LARGE SCALE GENOMIC DNA]</scope>
    <source>
        <strain evidence="2">Sxm20200214</strain>
        <tissue evidence="2">Leaf</tissue>
    </source>
</reference>
<dbReference type="AlphaFoldDB" id="A0A8X8AU05"/>
<sequence length="176" mass="19108">MGGKRKRNTVKPITSRVSQRPSSLPTQYDFVARDPSQSNPPVLPKRNTLPSVRDYPPPRLLFPTTTFPPTASAPSPLTPAAAMSQPQQRQTQSAEHLNPIPPSQPAPVPASQSPHSSQAQNSNIPDEEEDMSDVEAPVQPNLAPDQMDLLNSLLNQPGRAQNATVLSRNLEPGTTW</sequence>
<dbReference type="Proteomes" id="UP000886595">
    <property type="component" value="Unassembled WGS sequence"/>
</dbReference>
<gene>
    <name evidence="2" type="ORF">Bca52824_024676</name>
</gene>
<name>A0A8X8AU05_BRACI</name>
<feature type="compositionally biased region" description="Polar residues" evidence="1">
    <location>
        <begin position="11"/>
        <end position="26"/>
    </location>
</feature>
<feature type="compositionally biased region" description="Low complexity" evidence="1">
    <location>
        <begin position="61"/>
        <end position="82"/>
    </location>
</feature>
<evidence type="ECO:0000313" key="2">
    <source>
        <dbReference type="EMBL" id="KAG2313119.1"/>
    </source>
</evidence>
<evidence type="ECO:0000313" key="3">
    <source>
        <dbReference type="Proteomes" id="UP000886595"/>
    </source>
</evidence>
<keyword evidence="3" id="KW-1185">Reference proteome</keyword>
<organism evidence="2 3">
    <name type="scientific">Brassica carinata</name>
    <name type="common">Ethiopian mustard</name>
    <name type="synonym">Abyssinian cabbage</name>
    <dbReference type="NCBI Taxonomy" id="52824"/>
    <lineage>
        <taxon>Eukaryota</taxon>
        <taxon>Viridiplantae</taxon>
        <taxon>Streptophyta</taxon>
        <taxon>Embryophyta</taxon>
        <taxon>Tracheophyta</taxon>
        <taxon>Spermatophyta</taxon>
        <taxon>Magnoliopsida</taxon>
        <taxon>eudicotyledons</taxon>
        <taxon>Gunneridae</taxon>
        <taxon>Pentapetalae</taxon>
        <taxon>rosids</taxon>
        <taxon>malvids</taxon>
        <taxon>Brassicales</taxon>
        <taxon>Brassicaceae</taxon>
        <taxon>Brassiceae</taxon>
        <taxon>Brassica</taxon>
    </lineage>
</organism>
<accession>A0A8X8AU05</accession>
<feature type="compositionally biased region" description="Low complexity" evidence="1">
    <location>
        <begin position="109"/>
        <end position="123"/>
    </location>
</feature>
<feature type="compositionally biased region" description="Polar residues" evidence="1">
    <location>
        <begin position="152"/>
        <end position="176"/>
    </location>
</feature>
<dbReference type="OrthoDB" id="1113581at2759"/>
<comment type="caution">
    <text evidence="2">The sequence shown here is derived from an EMBL/GenBank/DDBJ whole genome shotgun (WGS) entry which is preliminary data.</text>
</comment>
<feature type="compositionally biased region" description="Polar residues" evidence="1">
    <location>
        <begin position="84"/>
        <end position="95"/>
    </location>
</feature>
<feature type="region of interest" description="Disordered" evidence="1">
    <location>
        <begin position="1"/>
        <end position="176"/>
    </location>
</feature>
<proteinExistence type="predicted"/>
<evidence type="ECO:0000256" key="1">
    <source>
        <dbReference type="SAM" id="MobiDB-lite"/>
    </source>
</evidence>
<protein>
    <submittedName>
        <fullName evidence="2">Uncharacterized protein</fullName>
    </submittedName>
</protein>
<feature type="compositionally biased region" description="Pro residues" evidence="1">
    <location>
        <begin position="99"/>
        <end position="108"/>
    </location>
</feature>
<dbReference type="EMBL" id="JAAMPC010000005">
    <property type="protein sequence ID" value="KAG2313119.1"/>
    <property type="molecule type" value="Genomic_DNA"/>
</dbReference>